<dbReference type="Pfam" id="PF13346">
    <property type="entry name" value="ABC2_membrane_5"/>
    <property type="match status" value="1"/>
</dbReference>
<accession>A0A7W1T681</accession>
<reference evidence="2 3" key="1">
    <citation type="submission" date="2020-08" db="EMBL/GenBank/DDBJ databases">
        <title>Listeria ohnekaius sp. nov. and Listeria portnoyii sp. nov. isolated from non-agricultural and natural environments.</title>
        <authorList>
            <person name="Weller D."/>
            <person name="Belias A.M."/>
            <person name="Liao J."/>
            <person name="Guo S."/>
            <person name="Orsi R.H."/>
            <person name="Wiedmann M."/>
        </authorList>
    </citation>
    <scope>NUCLEOTIDE SEQUENCE [LARGE SCALE GENOMIC DNA]</scope>
    <source>
        <strain evidence="2 3">FSL W9-0585</strain>
    </source>
</reference>
<keyword evidence="1" id="KW-1133">Transmembrane helix</keyword>
<gene>
    <name evidence="2" type="ORF">HPK16_07375</name>
</gene>
<comment type="caution">
    <text evidence="2">The sequence shown here is derived from an EMBL/GenBank/DDBJ whole genome shotgun (WGS) entry which is preliminary data.</text>
</comment>
<feature type="transmembrane region" description="Helical" evidence="1">
    <location>
        <begin position="38"/>
        <end position="57"/>
    </location>
</feature>
<dbReference type="PANTHER" id="PTHR41309:SF2">
    <property type="entry name" value="MEMBRANE PROTEIN"/>
    <property type="match status" value="1"/>
</dbReference>
<keyword evidence="3" id="KW-1185">Reference proteome</keyword>
<feature type="transmembrane region" description="Helical" evidence="1">
    <location>
        <begin position="186"/>
        <end position="210"/>
    </location>
</feature>
<feature type="transmembrane region" description="Helical" evidence="1">
    <location>
        <begin position="15"/>
        <end position="32"/>
    </location>
</feature>
<dbReference type="RefSeq" id="WP_181676358.1">
    <property type="nucleotide sequence ID" value="NZ_JABJVM010000006.1"/>
</dbReference>
<dbReference type="AlphaFoldDB" id="A0A7W1T681"/>
<evidence type="ECO:0000313" key="3">
    <source>
        <dbReference type="Proteomes" id="UP000548787"/>
    </source>
</evidence>
<evidence type="ECO:0000256" key="1">
    <source>
        <dbReference type="SAM" id="Phobius"/>
    </source>
</evidence>
<dbReference type="Proteomes" id="UP000548787">
    <property type="component" value="Unassembled WGS sequence"/>
</dbReference>
<name>A0A7W1T681_9LIST</name>
<sequence length="214" mass="24319">MYALIRKDFRVQTKVVAYYLIFVVALLNLWMSQDFVTWVLYALGGTIISMAPIFAAFSYDDKSGDELIVSWPISRAKVVISKYVSSLAYMIFAMLFIFIVTLTIGLFIGNRGGIKEHFISIGFVFAGLCFFFAIVLPCYYWLGFQRLSYMYTALVVILGVMLVGLYQSELGHWLLQYLMNTSNAMLAGFFLAISILAYTISLFCSLRIFAKKDL</sequence>
<feature type="transmembrane region" description="Helical" evidence="1">
    <location>
        <begin position="120"/>
        <end position="142"/>
    </location>
</feature>
<organism evidence="2 3">
    <name type="scientific">Listeria rustica</name>
    <dbReference type="NCBI Taxonomy" id="2713503"/>
    <lineage>
        <taxon>Bacteria</taxon>
        <taxon>Bacillati</taxon>
        <taxon>Bacillota</taxon>
        <taxon>Bacilli</taxon>
        <taxon>Bacillales</taxon>
        <taxon>Listeriaceae</taxon>
        <taxon>Listeria</taxon>
    </lineage>
</organism>
<evidence type="ECO:0000313" key="2">
    <source>
        <dbReference type="EMBL" id="MBA3926159.1"/>
    </source>
</evidence>
<protein>
    <submittedName>
        <fullName evidence="2">ABC-2 transporter permease</fullName>
    </submittedName>
</protein>
<keyword evidence="1" id="KW-0472">Membrane</keyword>
<feature type="transmembrane region" description="Helical" evidence="1">
    <location>
        <begin position="87"/>
        <end position="108"/>
    </location>
</feature>
<keyword evidence="1" id="KW-0812">Transmembrane</keyword>
<dbReference type="PANTHER" id="PTHR41309">
    <property type="entry name" value="MEMBRANE PROTEIN-RELATED"/>
    <property type="match status" value="1"/>
</dbReference>
<feature type="transmembrane region" description="Helical" evidence="1">
    <location>
        <begin position="149"/>
        <end position="166"/>
    </location>
</feature>
<dbReference type="EMBL" id="JABJVM010000006">
    <property type="protein sequence ID" value="MBA3926159.1"/>
    <property type="molecule type" value="Genomic_DNA"/>
</dbReference>
<dbReference type="InterPro" id="IPR025699">
    <property type="entry name" value="ABC2_memb-like"/>
</dbReference>
<proteinExistence type="predicted"/>